<keyword evidence="3" id="KW-1185">Reference proteome</keyword>
<dbReference type="RefSeq" id="WP_183395281.1">
    <property type="nucleotide sequence ID" value="NZ_JACIDR010000003.1"/>
</dbReference>
<dbReference type="InterPro" id="IPR021836">
    <property type="entry name" value="DUF3429"/>
</dbReference>
<comment type="caution">
    <text evidence="2">The sequence shown here is derived from an EMBL/GenBank/DDBJ whole genome shotgun (WGS) entry which is preliminary data.</text>
</comment>
<protein>
    <submittedName>
        <fullName evidence="2">ABC-type transport system involved in cytochrome c biogenesis permease subunit</fullName>
    </submittedName>
</protein>
<evidence type="ECO:0000313" key="2">
    <source>
        <dbReference type="EMBL" id="MBB3973404.1"/>
    </source>
</evidence>
<feature type="transmembrane region" description="Helical" evidence="1">
    <location>
        <begin position="20"/>
        <end position="39"/>
    </location>
</feature>
<evidence type="ECO:0000256" key="1">
    <source>
        <dbReference type="SAM" id="Phobius"/>
    </source>
</evidence>
<dbReference type="AlphaFoldDB" id="A0A7W6D038"/>
<name>A0A7W6D038_9HYPH</name>
<dbReference type="PANTHER" id="PTHR15887">
    <property type="entry name" value="TRANSMEMBRANE PROTEIN 69"/>
    <property type="match status" value="1"/>
</dbReference>
<gene>
    <name evidence="2" type="ORF">GGR24_002074</name>
</gene>
<dbReference type="Pfam" id="PF11911">
    <property type="entry name" value="DUF3429"/>
    <property type="match status" value="1"/>
</dbReference>
<feature type="transmembrane region" description="Helical" evidence="1">
    <location>
        <begin position="137"/>
        <end position="159"/>
    </location>
</feature>
<feature type="transmembrane region" description="Helical" evidence="1">
    <location>
        <begin position="93"/>
        <end position="116"/>
    </location>
</feature>
<proteinExistence type="predicted"/>
<accession>A0A7W6D038</accession>
<sequence length="160" mass="16458">MTLIASEPVGEDREIPEIPLALGLAGLVPFIALSLVIALRPASAEGVDVPAALTAYGAVILSFLGGVHWGLALRHPSRETRNLLYALAIAPPLWSWLGLMAGGATGLGLMALGLAAHGAVDAARSTRFAAPRWYPRLRILLATLATISTTAAAVVVAHAG</sequence>
<dbReference type="Proteomes" id="UP000528964">
    <property type="component" value="Unassembled WGS sequence"/>
</dbReference>
<dbReference type="PANTHER" id="PTHR15887:SF1">
    <property type="entry name" value="TRANSMEMBRANE PROTEIN 69"/>
    <property type="match status" value="1"/>
</dbReference>
<dbReference type="EMBL" id="JACIDR010000003">
    <property type="protein sequence ID" value="MBB3973404.1"/>
    <property type="molecule type" value="Genomic_DNA"/>
</dbReference>
<reference evidence="2 3" key="1">
    <citation type="submission" date="2020-08" db="EMBL/GenBank/DDBJ databases">
        <title>Genomic Encyclopedia of Type Strains, Phase IV (KMG-IV): sequencing the most valuable type-strain genomes for metagenomic binning, comparative biology and taxonomic classification.</title>
        <authorList>
            <person name="Goeker M."/>
        </authorList>
    </citation>
    <scope>NUCLEOTIDE SEQUENCE [LARGE SCALE GENOMIC DNA]</scope>
    <source>
        <strain evidence="2 3">DSM 25481</strain>
    </source>
</reference>
<feature type="transmembrane region" description="Helical" evidence="1">
    <location>
        <begin position="51"/>
        <end position="73"/>
    </location>
</feature>
<organism evidence="2 3">
    <name type="scientific">Hansschlegelia beijingensis</name>
    <dbReference type="NCBI Taxonomy" id="1133344"/>
    <lineage>
        <taxon>Bacteria</taxon>
        <taxon>Pseudomonadati</taxon>
        <taxon>Pseudomonadota</taxon>
        <taxon>Alphaproteobacteria</taxon>
        <taxon>Hyphomicrobiales</taxon>
        <taxon>Methylopilaceae</taxon>
        <taxon>Hansschlegelia</taxon>
    </lineage>
</organism>
<keyword evidence="1" id="KW-1133">Transmembrane helix</keyword>
<keyword evidence="1" id="KW-0812">Transmembrane</keyword>
<evidence type="ECO:0000313" key="3">
    <source>
        <dbReference type="Proteomes" id="UP000528964"/>
    </source>
</evidence>
<keyword evidence="1" id="KW-0472">Membrane</keyword>